<dbReference type="PROSITE" id="PS51257">
    <property type="entry name" value="PROKAR_LIPOPROTEIN"/>
    <property type="match status" value="1"/>
</dbReference>
<dbReference type="Gene3D" id="3.50.50.60">
    <property type="entry name" value="FAD/NAD(P)-binding domain"/>
    <property type="match status" value="1"/>
</dbReference>
<dbReference type="STRING" id="1123756.MGEO_07485"/>
<dbReference type="InterPro" id="IPR036188">
    <property type="entry name" value="FAD/NAD-bd_sf"/>
</dbReference>
<dbReference type="PRINTS" id="PR00419">
    <property type="entry name" value="ADXRDTASE"/>
</dbReference>
<dbReference type="OrthoDB" id="5792777at2"/>
<dbReference type="Gene3D" id="3.90.660.10">
    <property type="match status" value="1"/>
</dbReference>
<dbReference type="Pfam" id="PF13450">
    <property type="entry name" value="NAD_binding_8"/>
    <property type="match status" value="1"/>
</dbReference>
<dbReference type="PANTHER" id="PTHR16128:SF5">
    <property type="entry name" value="FAD_NAD(P)-BINDING OXIDOREDUCTASE FAMILY PROTEIN"/>
    <property type="match status" value="1"/>
</dbReference>
<proteinExistence type="predicted"/>
<comment type="caution">
    <text evidence="2">The sequence shown here is derived from an EMBL/GenBank/DDBJ whole genome shotgun (WGS) entry which is preliminary data.</text>
</comment>
<dbReference type="SUPFAM" id="SSF51905">
    <property type="entry name" value="FAD/NAD(P)-binding domain"/>
    <property type="match status" value="1"/>
</dbReference>
<dbReference type="GO" id="GO:0016491">
    <property type="term" value="F:oxidoreductase activity"/>
    <property type="evidence" value="ECO:0007669"/>
    <property type="project" value="InterPro"/>
</dbReference>
<protein>
    <recommendedName>
        <fullName evidence="1">Amine oxidase domain-containing protein</fullName>
    </recommendedName>
</protein>
<organism evidence="2 3">
    <name type="scientific">Marivita geojedonensis</name>
    <dbReference type="NCBI Taxonomy" id="1123756"/>
    <lineage>
        <taxon>Bacteria</taxon>
        <taxon>Pseudomonadati</taxon>
        <taxon>Pseudomonadota</taxon>
        <taxon>Alphaproteobacteria</taxon>
        <taxon>Rhodobacterales</taxon>
        <taxon>Roseobacteraceae</taxon>
        <taxon>Marivita</taxon>
    </lineage>
</organism>
<dbReference type="InterPro" id="IPR002937">
    <property type="entry name" value="Amino_oxidase"/>
</dbReference>
<evidence type="ECO:0000313" key="3">
    <source>
        <dbReference type="Proteomes" id="UP000193926"/>
    </source>
</evidence>
<dbReference type="Proteomes" id="UP000193926">
    <property type="component" value="Unassembled WGS sequence"/>
</dbReference>
<gene>
    <name evidence="2" type="ORF">MGEO_07485</name>
</gene>
<dbReference type="Pfam" id="PF01593">
    <property type="entry name" value="Amino_oxidase"/>
    <property type="match status" value="1"/>
</dbReference>
<evidence type="ECO:0000313" key="2">
    <source>
        <dbReference type="EMBL" id="OSQ51741.1"/>
    </source>
</evidence>
<dbReference type="PANTHER" id="PTHR16128">
    <property type="entry name" value="FAD/NAD(P)-BINDING OXIDOREDUCTASE FAMILY PROTEIN"/>
    <property type="match status" value="1"/>
</dbReference>
<dbReference type="RefSeq" id="WP_085636105.1">
    <property type="nucleotide sequence ID" value="NZ_JFKC01000004.1"/>
</dbReference>
<accession>A0A1X4NMY3</accession>
<name>A0A1X4NMY3_9RHOB</name>
<dbReference type="AlphaFoldDB" id="A0A1X4NMY3"/>
<evidence type="ECO:0000259" key="1">
    <source>
        <dbReference type="Pfam" id="PF01593"/>
    </source>
</evidence>
<sequence length="307" mass="32612">MKIAIIGSGMAGLACAARLSKAGLPPTVYDKGRGLGGRMATRRVEGGLQFDHGAQTIPCEDSAFCTLLEDARASGHVADWDMGDGTPKAVGTPGMTALAKYLAQGLDLYQQTEITSVTQTGAGWDLTADHAVGTYDRVICTAPAPQTGKLVGHALTDTLDHVAYAPSLTLMVALNRPLDAPDTQANPTDALAWIAHDSAKPGRPSQYCWVTQASAEWSVTHLELSKDEIAARMLDLFLTHHGLEATDVAYATAHRWRYALITHPLGQSFVTSPDGTLYAGGDWCLGPHIEHAWRSGTAIAQDILRAA</sequence>
<reference evidence="2 3" key="1">
    <citation type="submission" date="2014-03" db="EMBL/GenBank/DDBJ databases">
        <title>The draft genome sequence of Marivita geojedonensis KCTC 23882.</title>
        <authorList>
            <person name="Lai Q."/>
            <person name="Shao Z."/>
        </authorList>
    </citation>
    <scope>NUCLEOTIDE SEQUENCE [LARGE SCALE GENOMIC DNA]</scope>
    <source>
        <strain evidence="2 3">DPG-138</strain>
    </source>
</reference>
<dbReference type="EMBL" id="JFKC01000004">
    <property type="protein sequence ID" value="OSQ51741.1"/>
    <property type="molecule type" value="Genomic_DNA"/>
</dbReference>
<feature type="domain" description="Amine oxidase" evidence="1">
    <location>
        <begin position="83"/>
        <end position="304"/>
    </location>
</feature>
<keyword evidence="3" id="KW-1185">Reference proteome</keyword>